<feature type="region of interest" description="Disordered" evidence="4">
    <location>
        <begin position="172"/>
        <end position="241"/>
    </location>
</feature>
<protein>
    <recommendedName>
        <fullName evidence="5">CCT domain-containing protein</fullName>
    </recommendedName>
</protein>
<feature type="compositionally biased region" description="Basic and acidic residues" evidence="4">
    <location>
        <begin position="50"/>
        <end position="60"/>
    </location>
</feature>
<keyword evidence="7" id="KW-1185">Reference proteome</keyword>
<feature type="region of interest" description="Disordered" evidence="4">
    <location>
        <begin position="328"/>
        <end position="369"/>
    </location>
</feature>
<evidence type="ECO:0000313" key="7">
    <source>
        <dbReference type="Proteomes" id="UP001187471"/>
    </source>
</evidence>
<dbReference type="Pfam" id="PF06203">
    <property type="entry name" value="CCT"/>
    <property type="match status" value="1"/>
</dbReference>
<evidence type="ECO:0000256" key="4">
    <source>
        <dbReference type="SAM" id="MobiDB-lite"/>
    </source>
</evidence>
<dbReference type="InterPro" id="IPR045281">
    <property type="entry name" value="CONSTANS-like"/>
</dbReference>
<dbReference type="GO" id="GO:2000028">
    <property type="term" value="P:regulation of photoperiodism, flowering"/>
    <property type="evidence" value="ECO:0007669"/>
    <property type="project" value="TreeGrafter"/>
</dbReference>
<feature type="compositionally biased region" description="Polar residues" evidence="4">
    <location>
        <begin position="193"/>
        <end position="203"/>
    </location>
</feature>
<dbReference type="PROSITE" id="PS51017">
    <property type="entry name" value="CCT"/>
    <property type="match status" value="1"/>
</dbReference>
<feature type="compositionally biased region" description="Polar residues" evidence="4">
    <location>
        <begin position="594"/>
        <end position="615"/>
    </location>
</feature>
<dbReference type="SUPFAM" id="SSF52172">
    <property type="entry name" value="CheY-like"/>
    <property type="match status" value="1"/>
</dbReference>
<comment type="subcellular location">
    <subcellularLocation>
        <location evidence="1 3">Nucleus</location>
    </subcellularLocation>
</comment>
<gene>
    <name evidence="6" type="ORF">RJ640_007252</name>
</gene>
<evidence type="ECO:0000256" key="1">
    <source>
        <dbReference type="ARBA" id="ARBA00004123"/>
    </source>
</evidence>
<comment type="caution">
    <text evidence="6">The sequence shown here is derived from an EMBL/GenBank/DDBJ whole genome shotgun (WGS) entry which is preliminary data.</text>
</comment>
<dbReference type="GO" id="GO:0009909">
    <property type="term" value="P:regulation of flower development"/>
    <property type="evidence" value="ECO:0007669"/>
    <property type="project" value="InterPro"/>
</dbReference>
<organism evidence="6 7">
    <name type="scientific">Escallonia rubra</name>
    <dbReference type="NCBI Taxonomy" id="112253"/>
    <lineage>
        <taxon>Eukaryota</taxon>
        <taxon>Viridiplantae</taxon>
        <taxon>Streptophyta</taxon>
        <taxon>Embryophyta</taxon>
        <taxon>Tracheophyta</taxon>
        <taxon>Spermatophyta</taxon>
        <taxon>Magnoliopsida</taxon>
        <taxon>eudicotyledons</taxon>
        <taxon>Gunneridae</taxon>
        <taxon>Pentapetalae</taxon>
        <taxon>asterids</taxon>
        <taxon>campanulids</taxon>
        <taxon>Escalloniales</taxon>
        <taxon>Escalloniaceae</taxon>
        <taxon>Escallonia</taxon>
    </lineage>
</organism>
<dbReference type="Gene3D" id="3.40.50.2300">
    <property type="match status" value="1"/>
</dbReference>
<dbReference type="InterPro" id="IPR011006">
    <property type="entry name" value="CheY-like_superfamily"/>
</dbReference>
<accession>A0AA88R995</accession>
<dbReference type="Proteomes" id="UP001187471">
    <property type="component" value="Unassembled WGS sequence"/>
</dbReference>
<feature type="region of interest" description="Disordered" evidence="4">
    <location>
        <begin position="594"/>
        <end position="708"/>
    </location>
</feature>
<reference evidence="6" key="1">
    <citation type="submission" date="2022-12" db="EMBL/GenBank/DDBJ databases">
        <title>Draft genome assemblies for two species of Escallonia (Escalloniales).</title>
        <authorList>
            <person name="Chanderbali A."/>
            <person name="Dervinis C."/>
            <person name="Anghel I."/>
            <person name="Soltis D."/>
            <person name="Soltis P."/>
            <person name="Zapata F."/>
        </authorList>
    </citation>
    <scope>NUCLEOTIDE SEQUENCE</scope>
    <source>
        <strain evidence="6">UCBG92.1500</strain>
        <tissue evidence="6">Leaf</tissue>
    </source>
</reference>
<feature type="compositionally biased region" description="Low complexity" evidence="4">
    <location>
        <begin position="172"/>
        <end position="185"/>
    </location>
</feature>
<evidence type="ECO:0000313" key="6">
    <source>
        <dbReference type="EMBL" id="KAK2977616.1"/>
    </source>
</evidence>
<dbReference type="AlphaFoldDB" id="A0AA88R995"/>
<evidence type="ECO:0000256" key="3">
    <source>
        <dbReference type="PROSITE-ProRule" id="PRU00357"/>
    </source>
</evidence>
<sequence length="708" mass="77583">MAHRRPADFPRHLPGPFKYFTLALHLFFNPSISMTINSNVHKEKEDVSNYVQDEKERVGDGIEGDGLGSSRGDEPRIDSIEDVKDESKQAVQGQDVVRLPQQQLQGSLVHWESLLNIRSIRVLLVENDDSTRHIVTALLRNSNYEVIEAANSLQAWKILEDLTSHIDIVLTESSGSGSESGTQTQKSVKSKSCAKSFNNSGSNDGEDDGSTSLNVGDGSDNGSDVQSSWTKQSVENDSSQPMSLLHQNAECPDSTCAQVISLDAEVSGDRRVPMTATRELQAQEQHPENVVKGKELMIGEPRNFESQPESPIGVPITLQSRKLSALSSHDFTPSNKIDAGTSNPSGENPSDKHEPTNMPYPQLNSGGFEDLRDNRMILETNTKTIDDSKKLSSTELSLKRLRTVEDTARTVQTDRNVLQRSELSAFSRYGTTSNTSKAPNGLTGSTSLLHNNFEIVKKGSKRDVRSNSNGNLLYQNSQVNNYVDMGSTNKELSTNQVFLKFESEATSTIHVVHPPSSTEPVLIKADDIAPSISSHQELPVQHIHHHHHHFHNMERQQLLSNHAGSSTMKLSKDAPHCGSSNVLAIPVNPENNILNRSTLGSKHGSNGQNGGSNAVNAGGPNAESDNGLAGKSEHCDVGGSGSGSQLDQNKFSQRESTLTKFRQKRKDRCFGKKGRYHNRKRLAEQRPRVRGQFAKQVDHDSSNGAADS</sequence>
<dbReference type="InterPro" id="IPR010402">
    <property type="entry name" value="CCT_domain"/>
</dbReference>
<feature type="region of interest" description="Disordered" evidence="4">
    <location>
        <begin position="50"/>
        <end position="77"/>
    </location>
</feature>
<feature type="domain" description="CCT" evidence="5">
    <location>
        <begin position="654"/>
        <end position="696"/>
    </location>
</feature>
<feature type="compositionally biased region" description="Polar residues" evidence="4">
    <location>
        <begin position="210"/>
        <end position="241"/>
    </location>
</feature>
<dbReference type="EMBL" id="JAVXUO010001972">
    <property type="protein sequence ID" value="KAK2977616.1"/>
    <property type="molecule type" value="Genomic_DNA"/>
</dbReference>
<keyword evidence="2 3" id="KW-0539">Nucleus</keyword>
<name>A0AA88R995_9ASTE</name>
<evidence type="ECO:0000259" key="5">
    <source>
        <dbReference type="PROSITE" id="PS51017"/>
    </source>
</evidence>
<evidence type="ECO:0000256" key="2">
    <source>
        <dbReference type="ARBA" id="ARBA00023242"/>
    </source>
</evidence>
<feature type="compositionally biased region" description="Basic residues" evidence="4">
    <location>
        <begin position="661"/>
        <end position="680"/>
    </location>
</feature>
<dbReference type="PANTHER" id="PTHR31319">
    <property type="entry name" value="ZINC FINGER PROTEIN CONSTANS-LIKE 4"/>
    <property type="match status" value="1"/>
</dbReference>
<dbReference type="GO" id="GO:0005634">
    <property type="term" value="C:nucleus"/>
    <property type="evidence" value="ECO:0007669"/>
    <property type="project" value="UniProtKB-SubCell"/>
</dbReference>
<dbReference type="GO" id="GO:0003700">
    <property type="term" value="F:DNA-binding transcription factor activity"/>
    <property type="evidence" value="ECO:0007669"/>
    <property type="project" value="TreeGrafter"/>
</dbReference>
<proteinExistence type="predicted"/>
<dbReference type="PANTHER" id="PTHR31319:SF97">
    <property type="entry name" value="CCT DOMAIN-CONTAINING PROTEIN"/>
    <property type="match status" value="1"/>
</dbReference>
<feature type="compositionally biased region" description="Polar residues" evidence="4">
    <location>
        <begin position="643"/>
        <end position="660"/>
    </location>
</feature>
<feature type="compositionally biased region" description="Polar residues" evidence="4">
    <location>
        <begin position="328"/>
        <end position="348"/>
    </location>
</feature>